<keyword evidence="1" id="KW-0732">Signal</keyword>
<feature type="chain" id="PRO_5040881846" evidence="1">
    <location>
        <begin position="22"/>
        <end position="522"/>
    </location>
</feature>
<dbReference type="EMBL" id="JAOZEW010000004">
    <property type="protein sequence ID" value="MCV9927094.1"/>
    <property type="molecule type" value="Genomic_DNA"/>
</dbReference>
<dbReference type="Gene3D" id="2.160.20.10">
    <property type="entry name" value="Single-stranded right-handed beta-helix, Pectin lyase-like"/>
    <property type="match status" value="1"/>
</dbReference>
<dbReference type="Gene3D" id="2.60.40.10">
    <property type="entry name" value="Immunoglobulins"/>
    <property type="match status" value="1"/>
</dbReference>
<proteinExistence type="predicted"/>
<comment type="caution">
    <text evidence="3">The sequence shown here is derived from an EMBL/GenBank/DDBJ whole genome shotgun (WGS) entry which is preliminary data.</text>
</comment>
<evidence type="ECO:0000313" key="4">
    <source>
        <dbReference type="Proteomes" id="UP001151079"/>
    </source>
</evidence>
<accession>A0A9X2YUB9</accession>
<dbReference type="Pfam" id="PF16318">
    <property type="entry name" value="DUF4957"/>
    <property type="match status" value="1"/>
</dbReference>
<dbReference type="CDD" id="cd00063">
    <property type="entry name" value="FN3"/>
    <property type="match status" value="1"/>
</dbReference>
<sequence>MKTKYILKGLIAMLILTIAVSSCENYNEGLIDNIGASREFSPIGLTAVVRNQTAVELNWTLRDDADHYVVEFSADDPDFKTIYKTVQVSPAELPIRVQLEGETVYSIRIKAVSAAGLEDSKWSITKVTTLSEQIYLASQDGDIEVKEATLRWLANSNVTQIIVNPGAITHVITSAEKEAGVAIITGLTAETSYTADLFNGVKKRGYKTFTTGIDIGDGILVKTTDDLLQKIADAPSGSVLVLEPGDYTSQIVTITLGKSITIRGLRGYDRRPKLKASFSIVAGAANVSLIDLDLTGDLASAKSDVVKYSDNGTYGKLLISGCAIHDYDRSFVAATTVASKIESITIDNSVVTNIGTGAGGEFIDLRGTYAASIVLTNSTFNNCAAARAFIREDATTAFGTGLTTNILIDSCTLFGVTNTISNSGYQIIYVRFATNATIIRNSIFAATIARYANQSTTSTPTFTNNNYFNAATLNLANPTAPLKTDASGSALDPQFTNTATGDFTIKNQTLIDKKVGDPRWLD</sequence>
<dbReference type="InterPro" id="IPR003961">
    <property type="entry name" value="FN3_dom"/>
</dbReference>
<evidence type="ECO:0000259" key="2">
    <source>
        <dbReference type="PROSITE" id="PS50853"/>
    </source>
</evidence>
<dbReference type="RefSeq" id="WP_264205270.1">
    <property type="nucleotide sequence ID" value="NZ_JAOZEW010000004.1"/>
</dbReference>
<evidence type="ECO:0000313" key="3">
    <source>
        <dbReference type="EMBL" id="MCV9927094.1"/>
    </source>
</evidence>
<feature type="domain" description="Fibronectin type-III" evidence="2">
    <location>
        <begin position="41"/>
        <end position="133"/>
    </location>
</feature>
<dbReference type="Proteomes" id="UP001151079">
    <property type="component" value="Unassembled WGS sequence"/>
</dbReference>
<dbReference type="InterPro" id="IPR033427">
    <property type="entry name" value="DUF5123"/>
</dbReference>
<dbReference type="Pfam" id="PF17161">
    <property type="entry name" value="DUF5123"/>
    <property type="match status" value="1"/>
</dbReference>
<gene>
    <name evidence="3" type="ORF">OIU83_05500</name>
</gene>
<reference evidence="3" key="1">
    <citation type="submission" date="2022-10" db="EMBL/GenBank/DDBJ databases">
        <title>Two novel species of Flavobacterium.</title>
        <authorList>
            <person name="Liu Q."/>
            <person name="Xin Y.-H."/>
        </authorList>
    </citation>
    <scope>NUCLEOTIDE SEQUENCE</scope>
    <source>
        <strain evidence="3">LS1R49</strain>
    </source>
</reference>
<feature type="signal peptide" evidence="1">
    <location>
        <begin position="1"/>
        <end position="21"/>
    </location>
</feature>
<dbReference type="SUPFAM" id="SSF51126">
    <property type="entry name" value="Pectin lyase-like"/>
    <property type="match status" value="1"/>
</dbReference>
<evidence type="ECO:0000256" key="1">
    <source>
        <dbReference type="SAM" id="SignalP"/>
    </source>
</evidence>
<dbReference type="PROSITE" id="PS51257">
    <property type="entry name" value="PROKAR_LIPOPROTEIN"/>
    <property type="match status" value="1"/>
</dbReference>
<dbReference type="PROSITE" id="PS50853">
    <property type="entry name" value="FN3"/>
    <property type="match status" value="1"/>
</dbReference>
<dbReference type="InterPro" id="IPR013783">
    <property type="entry name" value="Ig-like_fold"/>
</dbReference>
<dbReference type="InterPro" id="IPR012334">
    <property type="entry name" value="Pectin_lyas_fold"/>
</dbReference>
<dbReference type="InterPro" id="IPR036116">
    <property type="entry name" value="FN3_sf"/>
</dbReference>
<organism evidence="3 4">
    <name type="scientific">Flavobacterium shii</name>
    <dbReference type="NCBI Taxonomy" id="2987687"/>
    <lineage>
        <taxon>Bacteria</taxon>
        <taxon>Pseudomonadati</taxon>
        <taxon>Bacteroidota</taxon>
        <taxon>Flavobacteriia</taxon>
        <taxon>Flavobacteriales</taxon>
        <taxon>Flavobacteriaceae</taxon>
        <taxon>Flavobacterium</taxon>
    </lineage>
</organism>
<dbReference type="SUPFAM" id="SSF49265">
    <property type="entry name" value="Fibronectin type III"/>
    <property type="match status" value="1"/>
</dbReference>
<dbReference type="AlphaFoldDB" id="A0A9X2YUB9"/>
<protein>
    <submittedName>
        <fullName evidence="3">DUF4957 domain-containing protein</fullName>
    </submittedName>
</protein>
<keyword evidence="4" id="KW-1185">Reference proteome</keyword>
<name>A0A9X2YUB9_9FLAO</name>
<dbReference type="InterPro" id="IPR011050">
    <property type="entry name" value="Pectin_lyase_fold/virulence"/>
</dbReference>
<dbReference type="InterPro" id="IPR032530">
    <property type="entry name" value="DUF4957"/>
</dbReference>